<dbReference type="AlphaFoldDB" id="A0A086MSS2"/>
<protein>
    <submittedName>
        <fullName evidence="2">Diguanylate cyclase</fullName>
    </submittedName>
</protein>
<dbReference type="CDD" id="cd00077">
    <property type="entry name" value="HDc"/>
    <property type="match status" value="1"/>
</dbReference>
<evidence type="ECO:0000259" key="1">
    <source>
        <dbReference type="Pfam" id="PF01966"/>
    </source>
</evidence>
<dbReference type="PANTHER" id="PTHR35569">
    <property type="entry name" value="CYANAMIDE HYDRATASE DDI2-RELATED"/>
    <property type="match status" value="1"/>
</dbReference>
<sequence>MAEKIAGIEIPDSELAREATDLIRDTTPPLIFHHSRRVYLFGSLQAAALGIRPDPELLYVAALFHDTGLVPPYRGDDQRFEMDGADQARAFLLGHGVTEAGADTVWTAVALHTTPEVPYRMAPEIAATTAGVETDVLGLNLANLTRAQLDAVTGAHPRPDFKKQILRAFTEGFRHRPDTTFGTVNADVLEHFVPGFRRTDFVDVIENSAWPE</sequence>
<keyword evidence="3" id="KW-1185">Reference proteome</keyword>
<comment type="caution">
    <text evidence="2">The sequence shown here is derived from an EMBL/GenBank/DDBJ whole genome shotgun (WGS) entry which is preliminary data.</text>
</comment>
<dbReference type="InterPro" id="IPR003607">
    <property type="entry name" value="HD/PDEase_dom"/>
</dbReference>
<dbReference type="PANTHER" id="PTHR35569:SF1">
    <property type="entry name" value="CYANAMIDE HYDRATASE DDI2-RELATED"/>
    <property type="match status" value="1"/>
</dbReference>
<dbReference type="FunFam" id="1.10.3210.10:FF:000032">
    <property type="entry name" value="HD domain-containing protein"/>
    <property type="match status" value="1"/>
</dbReference>
<feature type="domain" description="HD" evidence="1">
    <location>
        <begin position="32"/>
        <end position="118"/>
    </location>
</feature>
<dbReference type="Pfam" id="PF01966">
    <property type="entry name" value="HD"/>
    <property type="match status" value="1"/>
</dbReference>
<dbReference type="RefSeq" id="WP_043383877.1">
    <property type="nucleotide sequence ID" value="NZ_KN039948.1"/>
</dbReference>
<proteinExistence type="predicted"/>
<evidence type="ECO:0000313" key="2">
    <source>
        <dbReference type="EMBL" id="KFG71940.1"/>
    </source>
</evidence>
<name>A0A086MSS2_9ACTN</name>
<dbReference type="EMBL" id="JNFQ01000004">
    <property type="protein sequence ID" value="KFG71940.1"/>
    <property type="molecule type" value="Genomic_DNA"/>
</dbReference>
<accession>A0A086MSS2</accession>
<dbReference type="Proteomes" id="UP000029095">
    <property type="component" value="Unassembled WGS sequence"/>
</dbReference>
<evidence type="ECO:0000313" key="3">
    <source>
        <dbReference type="Proteomes" id="UP000029095"/>
    </source>
</evidence>
<dbReference type="STRING" id="1915400.FM21_30725"/>
<reference evidence="2 3" key="1">
    <citation type="submission" date="2014-05" db="EMBL/GenBank/DDBJ databases">
        <title>Complete genome sequence of the Streptomyces mutabilis TRM45540.</title>
        <authorList>
            <person name="Luo X."/>
            <person name="Zhang L."/>
        </authorList>
    </citation>
    <scope>NUCLEOTIDE SEQUENCE [LARGE SCALE GENOMIC DNA]</scope>
    <source>
        <strain evidence="2 3">TRM45540</strain>
    </source>
</reference>
<gene>
    <name evidence="2" type="ORF">FM21_30725</name>
</gene>
<dbReference type="HOGENOM" id="CLU_070871_0_0_11"/>
<dbReference type="InterPro" id="IPR006674">
    <property type="entry name" value="HD_domain"/>
</dbReference>
<dbReference type="Gene3D" id="1.10.3210.10">
    <property type="entry name" value="Hypothetical protein af1432"/>
    <property type="match status" value="1"/>
</dbReference>
<organism evidence="2 3">
    <name type="scientific">Streptomyces mutabilis</name>
    <dbReference type="NCBI Taxonomy" id="67332"/>
    <lineage>
        <taxon>Bacteria</taxon>
        <taxon>Bacillati</taxon>
        <taxon>Actinomycetota</taxon>
        <taxon>Actinomycetes</taxon>
        <taxon>Kitasatosporales</taxon>
        <taxon>Streptomycetaceae</taxon>
        <taxon>Streptomyces</taxon>
    </lineage>
</organism>
<dbReference type="SUPFAM" id="SSF109604">
    <property type="entry name" value="HD-domain/PDEase-like"/>
    <property type="match status" value="1"/>
</dbReference>